<feature type="signal peptide" evidence="1">
    <location>
        <begin position="1"/>
        <end position="28"/>
    </location>
</feature>
<proteinExistence type="predicted"/>
<dbReference type="AlphaFoldDB" id="A0A517P1R7"/>
<reference evidence="2 3" key="1">
    <citation type="submission" date="2019-02" db="EMBL/GenBank/DDBJ databases">
        <title>Deep-cultivation of Planctomycetes and their phenomic and genomic characterization uncovers novel biology.</title>
        <authorList>
            <person name="Wiegand S."/>
            <person name="Jogler M."/>
            <person name="Boedeker C."/>
            <person name="Pinto D."/>
            <person name="Vollmers J."/>
            <person name="Rivas-Marin E."/>
            <person name="Kohn T."/>
            <person name="Peeters S.H."/>
            <person name="Heuer A."/>
            <person name="Rast P."/>
            <person name="Oberbeckmann S."/>
            <person name="Bunk B."/>
            <person name="Jeske O."/>
            <person name="Meyerdierks A."/>
            <person name="Storesund J.E."/>
            <person name="Kallscheuer N."/>
            <person name="Luecker S."/>
            <person name="Lage O.M."/>
            <person name="Pohl T."/>
            <person name="Merkel B.J."/>
            <person name="Hornburger P."/>
            <person name="Mueller R.-W."/>
            <person name="Bruemmer F."/>
            <person name="Labrenz M."/>
            <person name="Spormann A.M."/>
            <person name="Op den Camp H."/>
            <person name="Overmann J."/>
            <person name="Amann R."/>
            <person name="Jetten M.S.M."/>
            <person name="Mascher T."/>
            <person name="Medema M.H."/>
            <person name="Devos D.P."/>
            <person name="Kaster A.-K."/>
            <person name="Ovreas L."/>
            <person name="Rohde M."/>
            <person name="Galperin M.Y."/>
            <person name="Jogler C."/>
        </authorList>
    </citation>
    <scope>NUCLEOTIDE SEQUENCE [LARGE SCALE GENOMIC DNA]</scope>
    <source>
        <strain evidence="2 3">K23_9</strain>
    </source>
</reference>
<evidence type="ECO:0000256" key="1">
    <source>
        <dbReference type="SAM" id="SignalP"/>
    </source>
</evidence>
<protein>
    <recommendedName>
        <fullName evidence="4">Cytochrome c domain-containing protein</fullName>
    </recommendedName>
</protein>
<keyword evidence="1" id="KW-0732">Signal</keyword>
<feature type="chain" id="PRO_5022083823" description="Cytochrome c domain-containing protein" evidence="1">
    <location>
        <begin position="29"/>
        <end position="423"/>
    </location>
</feature>
<dbReference type="RefSeq" id="WP_419189378.1">
    <property type="nucleotide sequence ID" value="NZ_CP036526.1"/>
</dbReference>
<dbReference type="Proteomes" id="UP000319817">
    <property type="component" value="Chromosome"/>
</dbReference>
<dbReference type="EMBL" id="CP036526">
    <property type="protein sequence ID" value="QDT13311.1"/>
    <property type="molecule type" value="Genomic_DNA"/>
</dbReference>
<sequence length="423" mass="48293" precursor="true">MKFRLTIQRCLVTGVLAIMCWNVPRASAQMAIDIEEPPIKYSDTKDDNVVSRLIDRLNSGDLKLDYDRSHGYLKSVLRELNISESSQVLVFSKTSMQVRYISKRNPRAIYFNDNTYVGWVRGSSIMEISTDDPKLGAAFYTVEMKPWKADVQRADYDCLSCHATSMTQGIPGHTVRSVMPNVDGSIDSQLLSYVTDHSSPLEQRWGGWYVTGRHGDAKHMGNAVLRGGKLHTDRSSNLLSLREEFESFDWLTPYSDIVALMVLEHQTQMYNTMVRANFTVRKHRHDQLDDQELTVLIQQAAEPVVDYMLFCDEAALDEPVKGSVVFATEFTSRGLQDDQQRSLRDFDLQTKLFRYPCSYLIHSSSFDALDESLRAEIYRQLADVLTGKNNASKYKHLDEPTRKAIIEILRSKKSDLADDWAKS</sequence>
<evidence type="ECO:0008006" key="4">
    <source>
        <dbReference type="Google" id="ProtNLM"/>
    </source>
</evidence>
<evidence type="ECO:0000313" key="3">
    <source>
        <dbReference type="Proteomes" id="UP000319817"/>
    </source>
</evidence>
<evidence type="ECO:0000313" key="2">
    <source>
        <dbReference type="EMBL" id="QDT13311.1"/>
    </source>
</evidence>
<gene>
    <name evidence="2" type="ORF">K239x_53290</name>
</gene>
<name>A0A517P1R7_9BACT</name>
<accession>A0A517P1R7</accession>
<organism evidence="2 3">
    <name type="scientific">Stieleria marina</name>
    <dbReference type="NCBI Taxonomy" id="1930275"/>
    <lineage>
        <taxon>Bacteria</taxon>
        <taxon>Pseudomonadati</taxon>
        <taxon>Planctomycetota</taxon>
        <taxon>Planctomycetia</taxon>
        <taxon>Pirellulales</taxon>
        <taxon>Pirellulaceae</taxon>
        <taxon>Stieleria</taxon>
    </lineage>
</organism>
<keyword evidence="3" id="KW-1185">Reference proteome</keyword>